<name>A0A100WVZ1_MYCFO</name>
<dbReference type="Proteomes" id="UP000069705">
    <property type="component" value="Unassembled WGS sequence"/>
</dbReference>
<reference evidence="1 2" key="1">
    <citation type="journal article" date="2016" name="Genome Announc.">
        <title>Draft Genome Sequences of Five Rapidly Growing Mycobacterium Species, M. thermoresistibile, M. fortuitum subsp. acetamidolyticum, M. canariasense, M. brisbanense, and M. novocastrense.</title>
        <authorList>
            <person name="Katahira K."/>
            <person name="Ogura Y."/>
            <person name="Gotoh Y."/>
            <person name="Hayashi T."/>
        </authorList>
    </citation>
    <scope>NUCLEOTIDE SEQUENCE [LARGE SCALE GENOMIC DNA]</scope>
    <source>
        <strain evidence="1 2">JCM6368</strain>
    </source>
</reference>
<dbReference type="EMBL" id="BCSZ01000058">
    <property type="protein sequence ID" value="GAT05405.1"/>
    <property type="molecule type" value="Genomic_DNA"/>
</dbReference>
<dbReference type="GO" id="GO:0032259">
    <property type="term" value="P:methylation"/>
    <property type="evidence" value="ECO:0007669"/>
    <property type="project" value="UniProtKB-KW"/>
</dbReference>
<protein>
    <submittedName>
        <fullName evidence="1">6-O-methylguanine DNA methyltransferase</fullName>
    </submittedName>
</protein>
<dbReference type="AlphaFoldDB" id="A0A100WVZ1"/>
<sequence length="78" mass="8525">MGGRVNVDQQRCLSATAAEIPAGRATGRRTPRGWEIPMKIDEQSLPAVRVQLDEYSAKSRLRTASSVCVPNTLREALS</sequence>
<dbReference type="GO" id="GO:0008168">
    <property type="term" value="F:methyltransferase activity"/>
    <property type="evidence" value="ECO:0007669"/>
    <property type="project" value="UniProtKB-KW"/>
</dbReference>
<proteinExistence type="predicted"/>
<gene>
    <name evidence="1" type="ORF">RMCFA_5516</name>
</gene>
<organism evidence="1 2">
    <name type="scientific">Mycolicibacterium fortuitum subsp. acetamidolyticum</name>
    <dbReference type="NCBI Taxonomy" id="144550"/>
    <lineage>
        <taxon>Bacteria</taxon>
        <taxon>Bacillati</taxon>
        <taxon>Actinomycetota</taxon>
        <taxon>Actinomycetes</taxon>
        <taxon>Mycobacteriales</taxon>
        <taxon>Mycobacteriaceae</taxon>
        <taxon>Mycolicibacterium</taxon>
    </lineage>
</organism>
<keyword evidence="1" id="KW-0808">Transferase</keyword>
<accession>A0A100WVZ1</accession>
<comment type="caution">
    <text evidence="1">The sequence shown here is derived from an EMBL/GenBank/DDBJ whole genome shotgun (WGS) entry which is preliminary data.</text>
</comment>
<keyword evidence="1" id="KW-0489">Methyltransferase</keyword>
<reference evidence="2" key="2">
    <citation type="submission" date="2016-02" db="EMBL/GenBank/DDBJ databases">
        <title>Draft genome sequence of five rapidly growing Mycobacterium species.</title>
        <authorList>
            <person name="Katahira K."/>
            <person name="Gotou Y."/>
            <person name="Iida K."/>
            <person name="Ogura Y."/>
            <person name="Hayashi T."/>
        </authorList>
    </citation>
    <scope>NUCLEOTIDE SEQUENCE [LARGE SCALE GENOMIC DNA]</scope>
    <source>
        <strain evidence="2">JCM6368</strain>
    </source>
</reference>
<evidence type="ECO:0000313" key="2">
    <source>
        <dbReference type="Proteomes" id="UP000069705"/>
    </source>
</evidence>
<evidence type="ECO:0000313" key="1">
    <source>
        <dbReference type="EMBL" id="GAT05405.1"/>
    </source>
</evidence>